<reference evidence="1 2" key="1">
    <citation type="submission" date="2024-03" db="EMBL/GenBank/DDBJ databases">
        <authorList>
            <person name="Gkanogiannis A."/>
            <person name="Becerra Lopez-Lavalle L."/>
        </authorList>
    </citation>
    <scope>NUCLEOTIDE SEQUENCE [LARGE SCALE GENOMIC DNA]</scope>
</reference>
<dbReference type="EMBL" id="OZ021737">
    <property type="protein sequence ID" value="CAK9317698.1"/>
    <property type="molecule type" value="Genomic_DNA"/>
</dbReference>
<feature type="non-terminal residue" evidence="1">
    <location>
        <position position="1"/>
    </location>
</feature>
<accession>A0ABP0YB54</accession>
<proteinExistence type="predicted"/>
<name>A0ABP0YB54_9ROSI</name>
<gene>
    <name evidence="1" type="ORF">CITCOLO1_LOCUS9613</name>
</gene>
<sequence>KEQCYGFLWLMDLIGLSKKQSLESCREKRGKKKQLNSHTGLVLLSIRKSFVILALISTLIADPQDLLLTSSPSSPPSSISVFLKLPTFFESY</sequence>
<keyword evidence="2" id="KW-1185">Reference proteome</keyword>
<dbReference type="Proteomes" id="UP001642487">
    <property type="component" value="Chromosome 3"/>
</dbReference>
<protein>
    <submittedName>
        <fullName evidence="1">Uncharacterized protein</fullName>
    </submittedName>
</protein>
<evidence type="ECO:0000313" key="2">
    <source>
        <dbReference type="Proteomes" id="UP001642487"/>
    </source>
</evidence>
<organism evidence="1 2">
    <name type="scientific">Citrullus colocynthis</name>
    <name type="common">colocynth</name>
    <dbReference type="NCBI Taxonomy" id="252529"/>
    <lineage>
        <taxon>Eukaryota</taxon>
        <taxon>Viridiplantae</taxon>
        <taxon>Streptophyta</taxon>
        <taxon>Embryophyta</taxon>
        <taxon>Tracheophyta</taxon>
        <taxon>Spermatophyta</taxon>
        <taxon>Magnoliopsida</taxon>
        <taxon>eudicotyledons</taxon>
        <taxon>Gunneridae</taxon>
        <taxon>Pentapetalae</taxon>
        <taxon>rosids</taxon>
        <taxon>fabids</taxon>
        <taxon>Cucurbitales</taxon>
        <taxon>Cucurbitaceae</taxon>
        <taxon>Benincaseae</taxon>
        <taxon>Citrullus</taxon>
    </lineage>
</organism>
<evidence type="ECO:0000313" key="1">
    <source>
        <dbReference type="EMBL" id="CAK9317698.1"/>
    </source>
</evidence>